<dbReference type="Proteomes" id="UP001321498">
    <property type="component" value="Chromosome"/>
</dbReference>
<gene>
    <name evidence="2" type="ORF">GCM10025866_10700</name>
</gene>
<dbReference type="PANTHER" id="PTHR43767">
    <property type="entry name" value="LONG-CHAIN-FATTY-ACID--COA LIGASE"/>
    <property type="match status" value="1"/>
</dbReference>
<evidence type="ECO:0000313" key="3">
    <source>
        <dbReference type="Proteomes" id="UP001321498"/>
    </source>
</evidence>
<protein>
    <submittedName>
        <fullName evidence="2">Fatty-acyl-CoA synthase</fullName>
    </submittedName>
</protein>
<dbReference type="InterPro" id="IPR020845">
    <property type="entry name" value="AMP-binding_CS"/>
</dbReference>
<proteinExistence type="predicted"/>
<accession>A0ABM8GAC0</accession>
<feature type="domain" description="AMP-dependent synthetase/ligase" evidence="1">
    <location>
        <begin position="14"/>
        <end position="376"/>
    </location>
</feature>
<dbReference type="PROSITE" id="PS00455">
    <property type="entry name" value="AMP_BINDING"/>
    <property type="match status" value="1"/>
</dbReference>
<dbReference type="SUPFAM" id="SSF56801">
    <property type="entry name" value="Acetyl-CoA synthetase-like"/>
    <property type="match status" value="1"/>
</dbReference>
<dbReference type="Gene3D" id="3.40.50.12780">
    <property type="entry name" value="N-terminal domain of ligase-like"/>
    <property type="match status" value="1"/>
</dbReference>
<evidence type="ECO:0000313" key="2">
    <source>
        <dbReference type="EMBL" id="BDZ45161.1"/>
    </source>
</evidence>
<evidence type="ECO:0000259" key="1">
    <source>
        <dbReference type="Pfam" id="PF00501"/>
    </source>
</evidence>
<reference evidence="3" key="1">
    <citation type="journal article" date="2019" name="Int. J. Syst. Evol. Microbiol.">
        <title>The Global Catalogue of Microorganisms (GCM) 10K type strain sequencing project: providing services to taxonomists for standard genome sequencing and annotation.</title>
        <authorList>
            <consortium name="The Broad Institute Genomics Platform"/>
            <consortium name="The Broad Institute Genome Sequencing Center for Infectious Disease"/>
            <person name="Wu L."/>
            <person name="Ma J."/>
        </authorList>
    </citation>
    <scope>NUCLEOTIDE SEQUENCE [LARGE SCALE GENOMIC DNA]</scope>
    <source>
        <strain evidence="3">NBRC 108725</strain>
    </source>
</reference>
<dbReference type="EMBL" id="AP027731">
    <property type="protein sequence ID" value="BDZ45161.1"/>
    <property type="molecule type" value="Genomic_DNA"/>
</dbReference>
<organism evidence="2 3">
    <name type="scientific">Naasia aerilata</name>
    <dbReference type="NCBI Taxonomy" id="1162966"/>
    <lineage>
        <taxon>Bacteria</taxon>
        <taxon>Bacillati</taxon>
        <taxon>Actinomycetota</taxon>
        <taxon>Actinomycetes</taxon>
        <taxon>Micrococcales</taxon>
        <taxon>Microbacteriaceae</taxon>
        <taxon>Naasia</taxon>
    </lineage>
</organism>
<dbReference type="InterPro" id="IPR000873">
    <property type="entry name" value="AMP-dep_synth/lig_dom"/>
</dbReference>
<sequence length="437" mass="46109">MTVLPEGIGGWLRRRAVSSASGVALVFRDAEIGYAELADRVDRLAAALQQRGIRAGDRVAYLGNNHPSFVEALFATARIGAVFVPLNTRLSVAELGYMLTDSGAALLLNSVSLDPIAAGALREAGRPATRIVVGEADADDPVVPDADAERYEDVLRNAPAEPVDLPAVTLEDRALIIYTSGTTGRPKGAVLTHGNLTWNAVNVIADYDLAGSDRALMISPLFHVASLGMGCLPVLLKGGTVLLEERFLPGGALAAIERLRATAISGVPTTYQLMLDDPAWAGTDLSSLRMLTCGGSPVPARVRDAYEARGLAFSGGYGLTETAPGVTMLPARFSVERAGSAGLAHSFTQFRIAGADDPGVLGEIEVRGPNVFLEYWGNPDATAAAFTEDGWFKTGDIGYTDDRGFLFIADRVKDMIISGGENIYSAEVEMVLLALEG</sequence>
<dbReference type="PANTHER" id="PTHR43767:SF1">
    <property type="entry name" value="NONRIBOSOMAL PEPTIDE SYNTHASE PES1 (EUROFUNG)-RELATED"/>
    <property type="match status" value="1"/>
</dbReference>
<dbReference type="Pfam" id="PF00501">
    <property type="entry name" value="AMP-binding"/>
    <property type="match status" value="1"/>
</dbReference>
<dbReference type="InterPro" id="IPR050237">
    <property type="entry name" value="ATP-dep_AMP-bd_enzyme"/>
</dbReference>
<dbReference type="RefSeq" id="WP_350226722.1">
    <property type="nucleotide sequence ID" value="NZ_AP027731.1"/>
</dbReference>
<keyword evidence="3" id="KW-1185">Reference proteome</keyword>
<name>A0ABM8GAC0_9MICO</name>
<dbReference type="InterPro" id="IPR042099">
    <property type="entry name" value="ANL_N_sf"/>
</dbReference>